<protein>
    <submittedName>
        <fullName evidence="1">Uncharacterized protein</fullName>
    </submittedName>
</protein>
<accession>A0A8H4C8J3</accession>
<comment type="caution">
    <text evidence="1">The sequence shown here is derived from an EMBL/GenBank/DDBJ whole genome shotgun (WGS) entry which is preliminary data.</text>
</comment>
<evidence type="ECO:0000313" key="2">
    <source>
        <dbReference type="Proteomes" id="UP000613401"/>
    </source>
</evidence>
<evidence type="ECO:0000313" key="1">
    <source>
        <dbReference type="EMBL" id="KAF3799148.1"/>
    </source>
</evidence>
<name>A0A8H4C8J3_COLGL</name>
<proteinExistence type="predicted"/>
<sequence>MISALFYLQLQEPPHVVGQHGELNCEVTVACRDEDDAAIMKKLATEYPGLAAWLTARTQTVSSWNRRIDMRIKHTETSASITGFPASMKGIYSLQQHLPLEMYVAQAPVSERLRRENVNGQHKA</sequence>
<dbReference type="EMBL" id="WVTB01000086">
    <property type="protein sequence ID" value="KAF3799148.1"/>
    <property type="molecule type" value="Genomic_DNA"/>
</dbReference>
<reference evidence="1" key="1">
    <citation type="journal article" date="2020" name="Phytopathology">
        <title>Genome sequence and comparative analysis of Colletotrichum gloeosporioides isolated from Liriodendron leaves.</title>
        <authorList>
            <person name="Fu F.F."/>
            <person name="Hao Z."/>
            <person name="Wang P."/>
            <person name="Lu Y."/>
            <person name="Xue L.J."/>
            <person name="Wei G."/>
            <person name="Tian Y."/>
            <person name="Baishi H."/>
            <person name="Xu H."/>
            <person name="Shi J."/>
            <person name="Cheng T."/>
            <person name="Wang G."/>
            <person name="Yi Y."/>
            <person name="Chen J."/>
        </authorList>
    </citation>
    <scope>NUCLEOTIDE SEQUENCE</scope>
    <source>
        <strain evidence="1">Lc1</strain>
    </source>
</reference>
<keyword evidence="2" id="KW-1185">Reference proteome</keyword>
<organism evidence="1 2">
    <name type="scientific">Colletotrichum gloeosporioides</name>
    <name type="common">Anthracnose fungus</name>
    <name type="synonym">Glomerella cingulata</name>
    <dbReference type="NCBI Taxonomy" id="474922"/>
    <lineage>
        <taxon>Eukaryota</taxon>
        <taxon>Fungi</taxon>
        <taxon>Dikarya</taxon>
        <taxon>Ascomycota</taxon>
        <taxon>Pezizomycotina</taxon>
        <taxon>Sordariomycetes</taxon>
        <taxon>Hypocreomycetidae</taxon>
        <taxon>Glomerellales</taxon>
        <taxon>Glomerellaceae</taxon>
        <taxon>Colletotrichum</taxon>
        <taxon>Colletotrichum gloeosporioides species complex</taxon>
    </lineage>
</organism>
<gene>
    <name evidence="1" type="ORF">GCG54_00015334</name>
</gene>
<dbReference type="GeneID" id="69022438"/>
<dbReference type="RefSeq" id="XP_045258308.1">
    <property type="nucleotide sequence ID" value="XM_045415135.1"/>
</dbReference>
<dbReference type="Proteomes" id="UP000613401">
    <property type="component" value="Unassembled WGS sequence"/>
</dbReference>
<dbReference type="AlphaFoldDB" id="A0A8H4C8J3"/>
<reference evidence="1" key="2">
    <citation type="submission" date="2020-03" db="EMBL/GenBank/DDBJ databases">
        <authorList>
            <person name="Fu F.-F."/>
            <person name="Chen J."/>
        </authorList>
    </citation>
    <scope>NUCLEOTIDE SEQUENCE</scope>
    <source>
        <strain evidence="1">Lc1</strain>
    </source>
</reference>